<evidence type="ECO:0000256" key="3">
    <source>
        <dbReference type="ARBA" id="ARBA00022989"/>
    </source>
</evidence>
<organism evidence="7 8">
    <name type="scientific">Phellinidium pouzarii</name>
    <dbReference type="NCBI Taxonomy" id="167371"/>
    <lineage>
        <taxon>Eukaryota</taxon>
        <taxon>Fungi</taxon>
        <taxon>Dikarya</taxon>
        <taxon>Basidiomycota</taxon>
        <taxon>Agaricomycotina</taxon>
        <taxon>Agaricomycetes</taxon>
        <taxon>Hymenochaetales</taxon>
        <taxon>Hymenochaetaceae</taxon>
        <taxon>Phellinidium</taxon>
    </lineage>
</organism>
<feature type="transmembrane region" description="Helical" evidence="6">
    <location>
        <begin position="171"/>
        <end position="189"/>
    </location>
</feature>
<dbReference type="PANTHER" id="PTHR12570">
    <property type="match status" value="1"/>
</dbReference>
<feature type="compositionally biased region" description="Basic residues" evidence="5">
    <location>
        <begin position="217"/>
        <end position="228"/>
    </location>
</feature>
<evidence type="ECO:0000313" key="7">
    <source>
        <dbReference type="EMBL" id="THG92584.1"/>
    </source>
</evidence>
<feature type="transmembrane region" description="Helical" evidence="6">
    <location>
        <begin position="105"/>
        <end position="127"/>
    </location>
</feature>
<accession>A0A4S4K4E5</accession>
<name>A0A4S4K4E5_9AGAM</name>
<dbReference type="Pfam" id="PF05653">
    <property type="entry name" value="Mg_trans_NIPA"/>
    <property type="match status" value="1"/>
</dbReference>
<evidence type="ECO:0000256" key="4">
    <source>
        <dbReference type="ARBA" id="ARBA00023136"/>
    </source>
</evidence>
<keyword evidence="2 6" id="KW-0812">Transmembrane</keyword>
<keyword evidence="3 6" id="KW-1133">Transmembrane helix</keyword>
<comment type="subcellular location">
    <subcellularLocation>
        <location evidence="1">Membrane</location>
        <topology evidence="1">Multi-pass membrane protein</topology>
    </subcellularLocation>
</comment>
<feature type="transmembrane region" description="Helical" evidence="6">
    <location>
        <begin position="62"/>
        <end position="85"/>
    </location>
</feature>
<feature type="region of interest" description="Disordered" evidence="5">
    <location>
        <begin position="217"/>
        <end position="250"/>
    </location>
</feature>
<sequence length="250" mass="26038">VGFGQGQAVGQGQGGGSRQGRVGWVGMVRRWVRGVGAVHERAMGWVCETLEVWTAAKDDKTIAWTLGIAWACCGGGLAGLCLVFAKASVKLISGTLSNEYTGNQILHIASFATFAFLVLTAVAQIVCLNRGLKIYDSTLVVPVFYGVYTGAGCLDALVFNDEITQYRSWTLFLIFVSILVLVSGVVLLTHKKPEPGAKKAVAGGAPALALAALPSARKARAKGRRKGAKGGVDAEADADAPAGMEAEGEA</sequence>
<evidence type="ECO:0000256" key="2">
    <source>
        <dbReference type="ARBA" id="ARBA00022692"/>
    </source>
</evidence>
<evidence type="ECO:0000256" key="6">
    <source>
        <dbReference type="SAM" id="Phobius"/>
    </source>
</evidence>
<proteinExistence type="predicted"/>
<dbReference type="Proteomes" id="UP000308199">
    <property type="component" value="Unassembled WGS sequence"/>
</dbReference>
<keyword evidence="4 6" id="KW-0472">Membrane</keyword>
<comment type="caution">
    <text evidence="7">The sequence shown here is derived from an EMBL/GenBank/DDBJ whole genome shotgun (WGS) entry which is preliminary data.</text>
</comment>
<feature type="non-terminal residue" evidence="7">
    <location>
        <position position="1"/>
    </location>
</feature>
<feature type="transmembrane region" description="Helical" evidence="6">
    <location>
        <begin position="139"/>
        <end position="159"/>
    </location>
</feature>
<evidence type="ECO:0000256" key="1">
    <source>
        <dbReference type="ARBA" id="ARBA00004141"/>
    </source>
</evidence>
<evidence type="ECO:0000313" key="8">
    <source>
        <dbReference type="Proteomes" id="UP000308199"/>
    </source>
</evidence>
<dbReference type="GO" id="GO:0016020">
    <property type="term" value="C:membrane"/>
    <property type="evidence" value="ECO:0007669"/>
    <property type="project" value="UniProtKB-SubCell"/>
</dbReference>
<feature type="non-terminal residue" evidence="7">
    <location>
        <position position="250"/>
    </location>
</feature>
<dbReference type="AlphaFoldDB" id="A0A4S4K4E5"/>
<gene>
    <name evidence="7" type="ORF">EW145_g8665</name>
</gene>
<dbReference type="EMBL" id="SGPK01001674">
    <property type="protein sequence ID" value="THG92584.1"/>
    <property type="molecule type" value="Genomic_DNA"/>
</dbReference>
<evidence type="ECO:0000256" key="5">
    <source>
        <dbReference type="SAM" id="MobiDB-lite"/>
    </source>
</evidence>
<dbReference type="InterPro" id="IPR008521">
    <property type="entry name" value="Mg_trans_NIPA"/>
</dbReference>
<keyword evidence="8" id="KW-1185">Reference proteome</keyword>
<dbReference type="OrthoDB" id="165382at2759"/>
<reference evidence="7 8" key="1">
    <citation type="submission" date="2019-02" db="EMBL/GenBank/DDBJ databases">
        <title>Genome sequencing of the rare red list fungi Phellinidium pouzarii.</title>
        <authorList>
            <person name="Buettner E."/>
            <person name="Kellner H."/>
        </authorList>
    </citation>
    <scope>NUCLEOTIDE SEQUENCE [LARGE SCALE GENOMIC DNA]</scope>
    <source>
        <strain evidence="7 8">DSM 108285</strain>
    </source>
</reference>
<dbReference type="GO" id="GO:0015095">
    <property type="term" value="F:magnesium ion transmembrane transporter activity"/>
    <property type="evidence" value="ECO:0007669"/>
    <property type="project" value="InterPro"/>
</dbReference>
<dbReference type="PANTHER" id="PTHR12570:SF82">
    <property type="entry name" value="NIPA-LIKE PROTEIN 3"/>
    <property type="match status" value="1"/>
</dbReference>
<evidence type="ECO:0008006" key="9">
    <source>
        <dbReference type="Google" id="ProtNLM"/>
    </source>
</evidence>
<protein>
    <recommendedName>
        <fullName evidence="9">Magnesium transporter</fullName>
    </recommendedName>
</protein>